<evidence type="ECO:0000259" key="3">
    <source>
        <dbReference type="PROSITE" id="PS50991"/>
    </source>
</evidence>
<dbReference type="PROSITE" id="PS50991">
    <property type="entry name" value="PYR_CT"/>
    <property type="match status" value="1"/>
</dbReference>
<dbReference type="CDD" id="cd07939">
    <property type="entry name" value="DRE_TIM_NifV"/>
    <property type="match status" value="1"/>
</dbReference>
<name>A0A419T9R5_9FIRM</name>
<organism evidence="4 5">
    <name type="scientific">Thermohalobacter berrensis</name>
    <dbReference type="NCBI Taxonomy" id="99594"/>
    <lineage>
        <taxon>Bacteria</taxon>
        <taxon>Bacillati</taxon>
        <taxon>Bacillota</taxon>
        <taxon>Tissierellia</taxon>
        <taxon>Tissierellales</taxon>
        <taxon>Thermohalobacteraceae</taxon>
        <taxon>Thermohalobacter</taxon>
    </lineage>
</organism>
<dbReference type="InterPro" id="IPR013477">
    <property type="entry name" value="NifV/FrbC"/>
</dbReference>
<accession>A0A419T9R5</accession>
<dbReference type="AlphaFoldDB" id="A0A419T9R5"/>
<comment type="caution">
    <text evidence="4">The sequence shown here is derived from an EMBL/GenBank/DDBJ whole genome shotgun (WGS) entry which is preliminary data.</text>
</comment>
<dbReference type="EMBL" id="MCIB01000002">
    <property type="protein sequence ID" value="RKD34221.1"/>
    <property type="molecule type" value="Genomic_DNA"/>
</dbReference>
<dbReference type="PANTHER" id="PTHR42880">
    <property type="entry name" value="HOMOCITRATE SYNTHASE"/>
    <property type="match status" value="1"/>
</dbReference>
<dbReference type="PROSITE" id="PS00815">
    <property type="entry name" value="AIPM_HOMOCIT_SYNTH_1"/>
    <property type="match status" value="1"/>
</dbReference>
<dbReference type="Pfam" id="PF22617">
    <property type="entry name" value="HCS_D2"/>
    <property type="match status" value="1"/>
</dbReference>
<dbReference type="Gene3D" id="1.10.238.260">
    <property type="match status" value="1"/>
</dbReference>
<dbReference type="SUPFAM" id="SSF51569">
    <property type="entry name" value="Aldolase"/>
    <property type="match status" value="1"/>
</dbReference>
<dbReference type="PANTHER" id="PTHR42880:SF1">
    <property type="entry name" value="ISOPROPYLMALATE_HOMOCITRATE_CITRAMALATE SYNTHASE FAMILY PROTEIN"/>
    <property type="match status" value="1"/>
</dbReference>
<comment type="similarity">
    <text evidence="2">Belongs to the alpha-IPM synthase/homocitrate synthase family.</text>
</comment>
<reference evidence="4 5" key="1">
    <citation type="submission" date="2016-08" db="EMBL/GenBank/DDBJ databases">
        <title>Novel Firmicutes and Novel Genomes.</title>
        <authorList>
            <person name="Poppleton D.I."/>
            <person name="Gribaldo S."/>
        </authorList>
    </citation>
    <scope>NUCLEOTIDE SEQUENCE [LARGE SCALE GENOMIC DNA]</scope>
    <source>
        <strain evidence="4 5">CTT3</strain>
    </source>
</reference>
<dbReference type="InterPro" id="IPR000891">
    <property type="entry name" value="PYR_CT"/>
</dbReference>
<dbReference type="InterPro" id="IPR002034">
    <property type="entry name" value="AIPM/Hcit_synth_CS"/>
</dbReference>
<evidence type="ECO:0000313" key="4">
    <source>
        <dbReference type="EMBL" id="RKD34221.1"/>
    </source>
</evidence>
<keyword evidence="1 2" id="KW-0808">Transferase</keyword>
<dbReference type="GO" id="GO:0019752">
    <property type="term" value="P:carboxylic acid metabolic process"/>
    <property type="evidence" value="ECO:0007669"/>
    <property type="project" value="InterPro"/>
</dbReference>
<gene>
    <name evidence="4" type="ORF">BET03_07660</name>
</gene>
<evidence type="ECO:0000256" key="1">
    <source>
        <dbReference type="ARBA" id="ARBA00022679"/>
    </source>
</evidence>
<dbReference type="NCBIfam" id="TIGR02660">
    <property type="entry name" value="nifV_homocitr"/>
    <property type="match status" value="1"/>
</dbReference>
<sequence>MYNCIQRYNYIKGGVHVKRKIRLVDTTLRDGEQTAGVVFANEEKVYIAKLLDKVGVDQIEVGIPVMGGDEKEVIKKIVDSNLNASIMAWNRAVIKDIKESVDCGVDAVAISISTSDIHIKYKLKSSRADVLRKMIESVQFAKENGLYVSVNAEDASRSDREFLLKFVEKAKDAGADRIRFCDTVGTLNPIDTFNAIKMIKDNIDIDVEMHTHNDLGMATANAIAGVMAGANFVGVTVNGLGERAGNASLEEIIMALKCSLKFQNKYNLSEIKNLCEYVARASDRPLYPWKTVVGDSIFSHESGIHADGALKNPKTYEIFSPEEVGLQRRIVIGKHSGTAAIKNRLSQIGITVDNYTASKILSKVRATSVSLKRALSDRELISIYEDYLIENGLDMKEA</sequence>
<dbReference type="InterPro" id="IPR013785">
    <property type="entry name" value="Aldolase_TIM"/>
</dbReference>
<dbReference type="Gene3D" id="3.20.20.70">
    <property type="entry name" value="Aldolase class I"/>
    <property type="match status" value="1"/>
</dbReference>
<proteinExistence type="inferred from homology"/>
<dbReference type="Proteomes" id="UP000284177">
    <property type="component" value="Unassembled WGS sequence"/>
</dbReference>
<protein>
    <submittedName>
        <fullName evidence="4">Homocitrate synthase</fullName>
    </submittedName>
</protein>
<evidence type="ECO:0000256" key="2">
    <source>
        <dbReference type="RuleBase" id="RU003523"/>
    </source>
</evidence>
<dbReference type="PROSITE" id="PS00816">
    <property type="entry name" value="AIPM_HOMOCIT_SYNTH_2"/>
    <property type="match status" value="1"/>
</dbReference>
<dbReference type="InterPro" id="IPR054691">
    <property type="entry name" value="LeuA/HCS_post-cat"/>
</dbReference>
<evidence type="ECO:0000313" key="5">
    <source>
        <dbReference type="Proteomes" id="UP000284177"/>
    </source>
</evidence>
<feature type="domain" description="Pyruvate carboxyltransferase" evidence="3">
    <location>
        <begin position="21"/>
        <end position="272"/>
    </location>
</feature>
<keyword evidence="5" id="KW-1185">Reference proteome</keyword>
<dbReference type="Pfam" id="PF00682">
    <property type="entry name" value="HMGL-like"/>
    <property type="match status" value="1"/>
</dbReference>
<dbReference type="OrthoDB" id="9804858at2"/>
<dbReference type="GO" id="GO:0046912">
    <property type="term" value="F:acyltransferase activity, acyl groups converted into alkyl on transfer"/>
    <property type="evidence" value="ECO:0007669"/>
    <property type="project" value="InterPro"/>
</dbReference>